<dbReference type="Gene3D" id="3.40.366.10">
    <property type="entry name" value="Malonyl-Coenzyme A Acyl Carrier Protein, domain 2"/>
    <property type="match status" value="1"/>
</dbReference>
<feature type="domain" description="PKS/mFAS DH" evidence="11">
    <location>
        <begin position="913"/>
        <end position="1184"/>
    </location>
</feature>
<dbReference type="InterPro" id="IPR032821">
    <property type="entry name" value="PKS_assoc"/>
</dbReference>
<dbReference type="Gene3D" id="3.90.180.10">
    <property type="entry name" value="Medium-chain alcohol dehydrogenases, catalytic domain"/>
    <property type="match status" value="1"/>
</dbReference>
<dbReference type="SMART" id="SM00823">
    <property type="entry name" value="PKS_PP"/>
    <property type="match status" value="1"/>
</dbReference>
<dbReference type="Pfam" id="PF08659">
    <property type="entry name" value="KR"/>
    <property type="match status" value="1"/>
</dbReference>
<dbReference type="Pfam" id="PF14765">
    <property type="entry name" value="PS-DH"/>
    <property type="match status" value="1"/>
</dbReference>
<dbReference type="PROSITE" id="PS01162">
    <property type="entry name" value="QOR_ZETA_CRYSTAL"/>
    <property type="match status" value="1"/>
</dbReference>
<evidence type="ECO:0000256" key="3">
    <source>
        <dbReference type="ARBA" id="ARBA00022679"/>
    </source>
</evidence>
<evidence type="ECO:0000256" key="4">
    <source>
        <dbReference type="ARBA" id="ARBA00022857"/>
    </source>
</evidence>
<feature type="region of interest" description="C-terminal hotdog fold" evidence="7">
    <location>
        <begin position="1047"/>
        <end position="1184"/>
    </location>
</feature>
<evidence type="ECO:0000256" key="1">
    <source>
        <dbReference type="ARBA" id="ARBA00022450"/>
    </source>
</evidence>
<dbReference type="Pfam" id="PF00698">
    <property type="entry name" value="Acyl_transf_1"/>
    <property type="match status" value="1"/>
</dbReference>
<dbReference type="InterPro" id="IPR014043">
    <property type="entry name" value="Acyl_transferase_dom"/>
</dbReference>
<dbReference type="InterPro" id="IPR020807">
    <property type="entry name" value="PKS_DH"/>
</dbReference>
<evidence type="ECO:0000259" key="11">
    <source>
        <dbReference type="PROSITE" id="PS52019"/>
    </source>
</evidence>
<dbReference type="Gene3D" id="1.10.1200.10">
    <property type="entry name" value="ACP-like"/>
    <property type="match status" value="1"/>
</dbReference>
<dbReference type="PANTHER" id="PTHR43775:SF37">
    <property type="entry name" value="SI:DKEY-61P9.11"/>
    <property type="match status" value="1"/>
</dbReference>
<evidence type="ECO:0000256" key="6">
    <source>
        <dbReference type="ARBA" id="ARBA00023315"/>
    </source>
</evidence>
<keyword evidence="6" id="KW-0012">Acyltransferase</keyword>
<dbReference type="InterPro" id="IPR050091">
    <property type="entry name" value="PKS_NRPS_Biosynth_Enz"/>
</dbReference>
<dbReference type="InterPro" id="IPR014030">
    <property type="entry name" value="Ketoacyl_synth_N"/>
</dbReference>
<comment type="caution">
    <text evidence="12">The sequence shown here is derived from an EMBL/GenBank/DDBJ whole genome shotgun (WGS) entry which is preliminary data.</text>
</comment>
<dbReference type="InterPro" id="IPR036736">
    <property type="entry name" value="ACP-like_sf"/>
</dbReference>
<feature type="domain" description="Ketosynthase family 3 (KS3)" evidence="10">
    <location>
        <begin position="5"/>
        <end position="429"/>
    </location>
</feature>
<dbReference type="SUPFAM" id="SSF47336">
    <property type="entry name" value="ACP-like"/>
    <property type="match status" value="1"/>
</dbReference>
<dbReference type="CDD" id="cd05195">
    <property type="entry name" value="enoyl_red"/>
    <property type="match status" value="1"/>
</dbReference>
<feature type="domain" description="Carrier" evidence="9">
    <location>
        <begin position="2057"/>
        <end position="2134"/>
    </location>
</feature>
<dbReference type="InterPro" id="IPR001227">
    <property type="entry name" value="Ac_transferase_dom_sf"/>
</dbReference>
<dbReference type="PANTHER" id="PTHR43775">
    <property type="entry name" value="FATTY ACID SYNTHASE"/>
    <property type="match status" value="1"/>
</dbReference>
<keyword evidence="4" id="KW-0521">NADP</keyword>
<dbReference type="Proteomes" id="UP001589568">
    <property type="component" value="Unassembled WGS sequence"/>
</dbReference>
<dbReference type="SUPFAM" id="SSF55048">
    <property type="entry name" value="Probable ACP-binding domain of malonyl-CoA ACP transacylase"/>
    <property type="match status" value="1"/>
</dbReference>
<evidence type="ECO:0000313" key="13">
    <source>
        <dbReference type="Proteomes" id="UP001589568"/>
    </source>
</evidence>
<dbReference type="PROSITE" id="PS52019">
    <property type="entry name" value="PKS_MFAS_DH"/>
    <property type="match status" value="1"/>
</dbReference>
<dbReference type="Pfam" id="PF08240">
    <property type="entry name" value="ADH_N"/>
    <property type="match status" value="1"/>
</dbReference>
<dbReference type="InterPro" id="IPR020806">
    <property type="entry name" value="PKS_PP-bd"/>
</dbReference>
<sequence length="2191" mass="229383">MRSNEEFVAIIGIGCRLPGGRGPEEFWRLLRDGRDAIGEVPADRWDAGAYYDPTPATPGRINNRLGGFIDGVDEFDAEFFRHSPREAARTDPQQRVLLEVAWEALEDAGLPAHLLAGSRTGVFAGVHFSDYECMESADSHDNDLYSMRGTARSVIAGRLSHALALQGPSMVIDAACCSSLVALHLACQSIRRGEADLALAAGANVLLDPGISVSFSRGNMLAPDGRCKAFDASANGFVRSDGFGVVVLKPLSAALADGDRVYAVVRGGAVNNDGQTGASAGTPSQSGQEQVLRAAYADAGLTPDRVHYVEAHGTGTAVGDPVELSAIAAVFAAGRPADRPVKVGSVKTNIGHTEGTAGIAGVIKAALSLHHRTLPPSLHCAEPTPAFAWDRHAVRVQRELEPWPEDAPAAVGVSSFGITGTNAHVVLEAAPAPEPAASAMAPSAASATAPAAASAAVASESAVTSRGLLLALSTRSKQALADAAGAYEELLARPDGPAAPDVCRAAATRRSHEPHRLVVHAGSAAELREALAAFKEGRAKAGTVTGRVPARPGKVAFVFPGQGSEWPGMGAELLASEPVFRAEIERCDAAVRRWSGWSVLELLSGPPERMTALPIDVVQPVLFSVQVALAALWRSWGIVPDTVIGHSMGELAAACAAGRLSLDDGARVICARSRLMATTAGRGGMAVVGLAHEEARALVEPYAGQVSVAALNGPSTTVVSGDRAAIDKIVGELEGGEVFCRRIDIDVAAHSPHMDALRDLLRTEITGVGGGAVTGGTAFHSTADPEAERLDAAYWVRNLREPVRFWPAVERLVAEGHDTFVEISPHPVVLGAIGRGIEADLLLLPSMRRDEGVEVALGSLAHLYVAGHEPDWPALFPGRGAHVDLPRYPWQHTSFPWKDSATAGRPRHGTAGHPILGARMQLAAHPGTEFWESWQDVRTTPYLAEHRVDDMAVFPAAGYAEMALAASGGEPVELTDLIFAAALTLPDQRTTQVQLALAGTGEQRAFQIYSDQGDGAWTLHAKGRLRPAPATEPATEAAQAPAVPEGCAVIGADDFYRECAARGLRYGPRFQRIQRVHRAGSEAWAELSGFGTVTAPGDPHVVHPAILDACLQTVLATLPDGTDTYLPVSLTRLRLHGAPADGCLAHASLGADGRADLKVWNPDGTLVLEVDGLAMRRLGGTDDATEKMTEARYEIAWQPLPAPPREETTRRLLLLDAPGGTLHETLTARGHTCVRVHPGQTYERLAPDHYVIDPAAPADFARLLTDVAADHDLDGVIHAWALLPGDTGRTGEQDRAASMGAATAQDAATSDADVLAGALALACGGALHLVQALAATSTRLWIVTTGAAAVRQGELPDIVPASLWGFGRTVAHEHPELRCTLVDLEQGSPGALADELAAEDEDQVAWRHGERYAARMRRLPYPVQEDDETVRGAELLRGGGRFRLEMPAPGPLDRLRLTPAEAEPPAPGEVEVGVAVAALNFKDVLRAMGVLPAATTAALPLGIECAGRVTALGQGVEGLSVGQRVVAITDSSRGCVASHVHADARVVVPLPDTLSFEDAVTAPIVFLTAYFGLERLAGMGAGDRVLIHSASGGVGLAAVQLARAAGAEVFATAGSEEKRAYLRDELGIEHVMDSRSVDFAAQVRELTGGEGVDIVLNSLSGDAIEAGLAALRPGGRFVELGKRDIEENTQVGLAHFGRGLSFCSLDVEALFLHRPEQVGAALRELMGRLADGRLSPLPREVHPVRAAGAAFRRLARARHVGKVLVSMERKPSGDLPVRADGSYLVTGGLGALGLGTARALAREGAGHLILLGRRAPSPETAAELDVLRAAGTAVTVVRADVARHADLARAVTSALAGAPPLRGVVHAAGVLADRTLAQLTWEDFTTVLGPKALGSWNLHRLAAGAPLDFFVLFSSVAALLGNPGQANYAAGNTAMDALAHHRRAHGMPATTINWGPWSDIGLAARPDRGGRLEDRGLPSCTPDEGFDALMRELAAGGPAQVAITRFEPGRWAELLPSAGRGSLLRDLLAVPDDSGADRAGHDGKGLKDELLAAAPDRRAGLLVEHVTRQIAKITRTDPALLDPEASATSLGVDSLMAMELRQAIESSTGVVVSTARLLGGATIVEIAKYVESGLAEAHAPAQAAESGRAEARTPAQPVTVPELRPEQVDELSDGDLDAVLGQLLAGGESTA</sequence>
<dbReference type="Pfam" id="PF16197">
    <property type="entry name" value="KAsynt_C_assoc"/>
    <property type="match status" value="1"/>
</dbReference>
<dbReference type="SMART" id="SM00825">
    <property type="entry name" value="PKS_KS"/>
    <property type="match status" value="1"/>
</dbReference>
<dbReference type="InterPro" id="IPR057326">
    <property type="entry name" value="KR_dom"/>
</dbReference>
<keyword evidence="2" id="KW-0597">Phosphoprotein</keyword>
<feature type="region of interest" description="Disordered" evidence="8">
    <location>
        <begin position="2141"/>
        <end position="2174"/>
    </location>
</feature>
<dbReference type="InterPro" id="IPR016036">
    <property type="entry name" value="Malonyl_transacylase_ACP-bd"/>
</dbReference>
<dbReference type="InterPro" id="IPR042104">
    <property type="entry name" value="PKS_dehydratase_sf"/>
</dbReference>
<dbReference type="InterPro" id="IPR020841">
    <property type="entry name" value="PKS_Beta-ketoAc_synthase_dom"/>
</dbReference>
<dbReference type="InterPro" id="IPR020843">
    <property type="entry name" value="ER"/>
</dbReference>
<dbReference type="InterPro" id="IPR049551">
    <property type="entry name" value="PKS_DH_C"/>
</dbReference>
<evidence type="ECO:0000259" key="9">
    <source>
        <dbReference type="PROSITE" id="PS50075"/>
    </source>
</evidence>
<keyword evidence="13" id="KW-1185">Reference proteome</keyword>
<dbReference type="SMART" id="SM00826">
    <property type="entry name" value="PKS_DH"/>
    <property type="match status" value="1"/>
</dbReference>
<dbReference type="InterPro" id="IPR049900">
    <property type="entry name" value="PKS_mFAS_DH"/>
</dbReference>
<keyword evidence="3" id="KW-0808">Transferase</keyword>
<dbReference type="Gene3D" id="3.40.47.10">
    <property type="match status" value="1"/>
</dbReference>
<protein>
    <submittedName>
        <fullName evidence="12">SDR family NAD(P)-dependent oxidoreductase</fullName>
    </submittedName>
</protein>
<dbReference type="Gene3D" id="3.10.129.110">
    <property type="entry name" value="Polyketide synthase dehydratase"/>
    <property type="match status" value="1"/>
</dbReference>
<dbReference type="CDD" id="cd00833">
    <property type="entry name" value="PKS"/>
    <property type="match status" value="1"/>
</dbReference>
<dbReference type="Pfam" id="PF00107">
    <property type="entry name" value="ADH_zinc_N"/>
    <property type="match status" value="1"/>
</dbReference>
<dbReference type="Pfam" id="PF00550">
    <property type="entry name" value="PP-binding"/>
    <property type="match status" value="1"/>
</dbReference>
<proteinExistence type="predicted"/>
<dbReference type="SUPFAM" id="SSF51735">
    <property type="entry name" value="NAD(P)-binding Rossmann-fold domains"/>
    <property type="match status" value="3"/>
</dbReference>
<evidence type="ECO:0000256" key="2">
    <source>
        <dbReference type="ARBA" id="ARBA00022553"/>
    </source>
</evidence>
<feature type="region of interest" description="N-terminal hotdog fold" evidence="7">
    <location>
        <begin position="913"/>
        <end position="1032"/>
    </location>
</feature>
<dbReference type="InterPro" id="IPR002364">
    <property type="entry name" value="Quin_OxRdtase/zeta-crystal_CS"/>
</dbReference>
<evidence type="ECO:0000313" key="12">
    <source>
        <dbReference type="EMBL" id="MFB9468543.1"/>
    </source>
</evidence>
<accession>A0ABV5NE22</accession>
<gene>
    <name evidence="12" type="ORF">ACFFR3_03450</name>
</gene>
<dbReference type="InterPro" id="IPR013154">
    <property type="entry name" value="ADH-like_N"/>
</dbReference>
<dbReference type="Pfam" id="PF00109">
    <property type="entry name" value="ketoacyl-synt"/>
    <property type="match status" value="1"/>
</dbReference>
<name>A0ABV5NE22_9ACTN</name>
<dbReference type="InterPro" id="IPR013149">
    <property type="entry name" value="ADH-like_C"/>
</dbReference>
<reference evidence="12 13" key="1">
    <citation type="submission" date="2024-09" db="EMBL/GenBank/DDBJ databases">
        <authorList>
            <person name="Sun Q."/>
            <person name="Mori K."/>
        </authorList>
    </citation>
    <scope>NUCLEOTIDE SEQUENCE [LARGE SCALE GENOMIC DNA]</scope>
    <source>
        <strain evidence="12 13">JCM 3324</strain>
    </source>
</reference>
<dbReference type="SUPFAM" id="SSF50129">
    <property type="entry name" value="GroES-like"/>
    <property type="match status" value="1"/>
</dbReference>
<dbReference type="Gene3D" id="3.30.70.3290">
    <property type="match status" value="1"/>
</dbReference>
<dbReference type="CDD" id="cd08955">
    <property type="entry name" value="KR_2_FAS_SDR_x"/>
    <property type="match status" value="1"/>
</dbReference>
<dbReference type="InterPro" id="IPR006162">
    <property type="entry name" value="Ppantetheine_attach_site"/>
</dbReference>
<dbReference type="InterPro" id="IPR009081">
    <property type="entry name" value="PP-bd_ACP"/>
</dbReference>
<keyword evidence="5" id="KW-0511">Multifunctional enzyme</keyword>
<dbReference type="InterPro" id="IPR014031">
    <property type="entry name" value="Ketoacyl_synth_C"/>
</dbReference>
<dbReference type="Pfam" id="PF21089">
    <property type="entry name" value="PKS_DH_N"/>
    <property type="match status" value="1"/>
</dbReference>
<dbReference type="InterPro" id="IPR049552">
    <property type="entry name" value="PKS_DH_N"/>
</dbReference>
<evidence type="ECO:0000256" key="7">
    <source>
        <dbReference type="PROSITE-ProRule" id="PRU01363"/>
    </source>
</evidence>
<dbReference type="PROSITE" id="PS50075">
    <property type="entry name" value="CARRIER"/>
    <property type="match status" value="1"/>
</dbReference>
<feature type="active site" description="Proton donor; for dehydratase activity" evidence="7">
    <location>
        <position position="1108"/>
    </location>
</feature>
<dbReference type="Pfam" id="PF02801">
    <property type="entry name" value="Ketoacyl-synt_C"/>
    <property type="match status" value="1"/>
</dbReference>
<dbReference type="SUPFAM" id="SSF52151">
    <property type="entry name" value="FabD/lysophospholipase-like"/>
    <property type="match status" value="1"/>
</dbReference>
<keyword evidence="1" id="KW-0596">Phosphopantetheine</keyword>
<feature type="active site" description="Proton acceptor; for dehydratase activity" evidence="7">
    <location>
        <position position="946"/>
    </location>
</feature>
<organism evidence="12 13">
    <name type="scientific">Nonomuraea salmonea</name>
    <dbReference type="NCBI Taxonomy" id="46181"/>
    <lineage>
        <taxon>Bacteria</taxon>
        <taxon>Bacillati</taxon>
        <taxon>Actinomycetota</taxon>
        <taxon>Actinomycetes</taxon>
        <taxon>Streptosporangiales</taxon>
        <taxon>Streptosporangiaceae</taxon>
        <taxon>Nonomuraea</taxon>
    </lineage>
</organism>
<dbReference type="SMART" id="SM00829">
    <property type="entry name" value="PKS_ER"/>
    <property type="match status" value="1"/>
</dbReference>
<dbReference type="SMART" id="SM00822">
    <property type="entry name" value="PKS_KR"/>
    <property type="match status" value="1"/>
</dbReference>
<dbReference type="SUPFAM" id="SSF53901">
    <property type="entry name" value="Thiolase-like"/>
    <property type="match status" value="1"/>
</dbReference>
<dbReference type="InterPro" id="IPR011032">
    <property type="entry name" value="GroES-like_sf"/>
</dbReference>
<dbReference type="InterPro" id="IPR016039">
    <property type="entry name" value="Thiolase-like"/>
</dbReference>
<dbReference type="SMART" id="SM00827">
    <property type="entry name" value="PKS_AT"/>
    <property type="match status" value="1"/>
</dbReference>
<dbReference type="Gene3D" id="3.40.50.720">
    <property type="entry name" value="NAD(P)-binding Rossmann-like Domain"/>
    <property type="match status" value="3"/>
</dbReference>
<dbReference type="InterPro" id="IPR016035">
    <property type="entry name" value="Acyl_Trfase/lysoPLipase"/>
</dbReference>
<dbReference type="PROSITE" id="PS52004">
    <property type="entry name" value="KS3_2"/>
    <property type="match status" value="1"/>
</dbReference>
<evidence type="ECO:0000256" key="5">
    <source>
        <dbReference type="ARBA" id="ARBA00023268"/>
    </source>
</evidence>
<dbReference type="InterPro" id="IPR036291">
    <property type="entry name" value="NAD(P)-bd_dom_sf"/>
</dbReference>
<evidence type="ECO:0000256" key="8">
    <source>
        <dbReference type="SAM" id="MobiDB-lite"/>
    </source>
</evidence>
<dbReference type="EMBL" id="JBHMCF010000003">
    <property type="protein sequence ID" value="MFB9468543.1"/>
    <property type="molecule type" value="Genomic_DNA"/>
</dbReference>
<dbReference type="RefSeq" id="WP_379482577.1">
    <property type="nucleotide sequence ID" value="NZ_JBHMCF010000003.1"/>
</dbReference>
<dbReference type="InterPro" id="IPR013968">
    <property type="entry name" value="PKS_KR"/>
</dbReference>
<dbReference type="PROSITE" id="PS00012">
    <property type="entry name" value="PHOSPHOPANTETHEINE"/>
    <property type="match status" value="1"/>
</dbReference>
<evidence type="ECO:0000259" key="10">
    <source>
        <dbReference type="PROSITE" id="PS52004"/>
    </source>
</evidence>